<proteinExistence type="inferred from homology"/>
<feature type="domain" description="DEP" evidence="3">
    <location>
        <begin position="46"/>
        <end position="136"/>
    </location>
</feature>
<dbReference type="Ensembl" id="ENSECAT00000081166.1">
    <property type="protein sequence ID" value="ENSECAP00000060844.1"/>
    <property type="gene ID" value="ENSECAG00000001667.3"/>
</dbReference>
<reference evidence="4" key="2">
    <citation type="submission" date="2025-08" db="UniProtKB">
        <authorList>
            <consortium name="Ensembl"/>
        </authorList>
    </citation>
    <scope>IDENTIFICATION</scope>
    <source>
        <strain evidence="4">Thoroughbred</strain>
    </source>
</reference>
<dbReference type="SMART" id="SM00049">
    <property type="entry name" value="DEP"/>
    <property type="match status" value="1"/>
</dbReference>
<dbReference type="InterPro" id="IPR036388">
    <property type="entry name" value="WH-like_DNA-bd_sf"/>
</dbReference>
<dbReference type="Gene3D" id="1.10.10.10">
    <property type="entry name" value="Winged helix-like DNA-binding domain superfamily/Winged helix DNA-binding domain"/>
    <property type="match status" value="1"/>
</dbReference>
<dbReference type="InterPro" id="IPR000591">
    <property type="entry name" value="DEP_dom"/>
</dbReference>
<evidence type="ECO:0000256" key="1">
    <source>
        <dbReference type="ARBA" id="ARBA00037970"/>
    </source>
</evidence>
<dbReference type="PANTHER" id="PTHR16206">
    <property type="entry name" value="DEP DOMAIN-CONTAINING"/>
    <property type="match status" value="1"/>
</dbReference>
<accession>A0A9L0RDD1</accession>
<keyword evidence="5" id="KW-1185">Reference proteome</keyword>
<gene>
    <name evidence="4" type="primary">DEPDC7</name>
</gene>
<reference evidence="4" key="3">
    <citation type="submission" date="2025-09" db="UniProtKB">
        <authorList>
            <consortium name="Ensembl"/>
        </authorList>
    </citation>
    <scope>IDENTIFICATION</scope>
    <source>
        <strain evidence="4">Thoroughbred</strain>
    </source>
</reference>
<reference evidence="4 5" key="1">
    <citation type="journal article" date="2009" name="Science">
        <title>Genome sequence, comparative analysis, and population genetics of the domestic horse.</title>
        <authorList>
            <consortium name="Broad Institute Genome Sequencing Platform"/>
            <consortium name="Broad Institute Whole Genome Assembly Team"/>
            <person name="Wade C.M."/>
            <person name="Giulotto E."/>
            <person name="Sigurdsson S."/>
            <person name="Zoli M."/>
            <person name="Gnerre S."/>
            <person name="Imsland F."/>
            <person name="Lear T.L."/>
            <person name="Adelson D.L."/>
            <person name="Bailey E."/>
            <person name="Bellone R.R."/>
            <person name="Bloecker H."/>
            <person name="Distl O."/>
            <person name="Edgar R.C."/>
            <person name="Garber M."/>
            <person name="Leeb T."/>
            <person name="Mauceli E."/>
            <person name="MacLeod J.N."/>
            <person name="Penedo M.C.T."/>
            <person name="Raison J.M."/>
            <person name="Sharpe T."/>
            <person name="Vogel J."/>
            <person name="Andersson L."/>
            <person name="Antczak D.F."/>
            <person name="Biagi T."/>
            <person name="Binns M.M."/>
            <person name="Chowdhary B.P."/>
            <person name="Coleman S.J."/>
            <person name="Della Valle G."/>
            <person name="Fryc S."/>
            <person name="Guerin G."/>
            <person name="Hasegawa T."/>
            <person name="Hill E.W."/>
            <person name="Jurka J."/>
            <person name="Kiialainen A."/>
            <person name="Lindgren G."/>
            <person name="Liu J."/>
            <person name="Magnani E."/>
            <person name="Mickelson J.R."/>
            <person name="Murray J."/>
            <person name="Nergadze S.G."/>
            <person name="Onofrio R."/>
            <person name="Pedroni S."/>
            <person name="Piras M.F."/>
            <person name="Raudsepp T."/>
            <person name="Rocchi M."/>
            <person name="Roeed K.H."/>
            <person name="Ryder O.A."/>
            <person name="Searle S."/>
            <person name="Skow L."/>
            <person name="Swinburne J.E."/>
            <person name="Syvaenen A.C."/>
            <person name="Tozaki T."/>
            <person name="Valberg S.J."/>
            <person name="Vaudin M."/>
            <person name="White J.R."/>
            <person name="Zody M.C."/>
            <person name="Lander E.S."/>
            <person name="Lindblad-Toh K."/>
        </authorList>
    </citation>
    <scope>NUCLEOTIDE SEQUENCE [LARGE SCALE GENOMIC DNA]</scope>
    <source>
        <strain evidence="4 5">Thoroughbred</strain>
    </source>
</reference>
<dbReference type="InterPro" id="IPR036390">
    <property type="entry name" value="WH_DNA-bd_sf"/>
</dbReference>
<evidence type="ECO:0000256" key="2">
    <source>
        <dbReference type="ARBA" id="ARBA00040225"/>
    </source>
</evidence>
<dbReference type="Pfam" id="PF00610">
    <property type="entry name" value="DEP"/>
    <property type="match status" value="1"/>
</dbReference>
<dbReference type="CDD" id="cd04446">
    <property type="entry name" value="DEP_DEPDC4"/>
    <property type="match status" value="1"/>
</dbReference>
<evidence type="ECO:0000313" key="4">
    <source>
        <dbReference type="Ensembl" id="ENSECAP00000060844.1"/>
    </source>
</evidence>
<sequence length="218" mass="24412">MATVRQKAAALDLAARHSPAQRPPGFSVAQKPFGATYVWSSIINTLQTQVEVKRRRHHLKRHNDCFVGSEAVDVIFSHLTQNKYFGDVDIPRAKVVRVCQALMDYRVFEAVPTRVFGKDKKPTFEDSSCSLYRFTTIANQDSQLGKENALCSPSRYADPLCKSSDIKSASLEDLWENLSLKPACSPQVSVSAALSPRGKMSGSLQQSTVWNTFQTRRW</sequence>
<comment type="similarity">
    <text evidence="1">Belongs to the DEPDC7 family.</text>
</comment>
<protein>
    <recommendedName>
        <fullName evidence="2">DEP domain-containing protein 7</fullName>
    </recommendedName>
</protein>
<organism evidence="4 5">
    <name type="scientific">Equus caballus</name>
    <name type="common">Horse</name>
    <dbReference type="NCBI Taxonomy" id="9796"/>
    <lineage>
        <taxon>Eukaryota</taxon>
        <taxon>Metazoa</taxon>
        <taxon>Chordata</taxon>
        <taxon>Craniata</taxon>
        <taxon>Vertebrata</taxon>
        <taxon>Euteleostomi</taxon>
        <taxon>Mammalia</taxon>
        <taxon>Eutheria</taxon>
        <taxon>Laurasiatheria</taxon>
        <taxon>Perissodactyla</taxon>
        <taxon>Equidae</taxon>
        <taxon>Equus</taxon>
    </lineage>
</organism>
<evidence type="ECO:0000313" key="5">
    <source>
        <dbReference type="Proteomes" id="UP000002281"/>
    </source>
</evidence>
<dbReference type="PANTHER" id="PTHR16206:SF9">
    <property type="entry name" value="DEP DOMAIN-CONTAINING PROTEIN 7"/>
    <property type="match status" value="1"/>
</dbReference>
<dbReference type="GO" id="GO:0035556">
    <property type="term" value="P:intracellular signal transduction"/>
    <property type="evidence" value="ECO:0007669"/>
    <property type="project" value="InterPro"/>
</dbReference>
<dbReference type="GeneTree" id="ENSGT00950000182976"/>
<dbReference type="PROSITE" id="PS50186">
    <property type="entry name" value="DEP"/>
    <property type="match status" value="1"/>
</dbReference>
<dbReference type="SUPFAM" id="SSF46785">
    <property type="entry name" value="Winged helix' DNA-binding domain"/>
    <property type="match status" value="1"/>
</dbReference>
<dbReference type="Proteomes" id="UP000002281">
    <property type="component" value="Chromosome 12"/>
</dbReference>
<name>A0A9L0RDD1_HORSE</name>
<dbReference type="AlphaFoldDB" id="A0A9L0RDD1"/>
<evidence type="ECO:0000259" key="3">
    <source>
        <dbReference type="PROSITE" id="PS50186"/>
    </source>
</evidence>
<dbReference type="FunFam" id="1.10.10.10:FF:000326">
    <property type="entry name" value="DEP domain-containing protein 7"/>
    <property type="match status" value="1"/>
</dbReference>